<feature type="region of interest" description="Disordered" evidence="2">
    <location>
        <begin position="540"/>
        <end position="583"/>
    </location>
</feature>
<feature type="compositionally biased region" description="Low complexity" evidence="2">
    <location>
        <begin position="58"/>
        <end position="84"/>
    </location>
</feature>
<dbReference type="AlphaFoldDB" id="A0A218Z459"/>
<dbReference type="EMBL" id="MZNU01000240">
    <property type="protein sequence ID" value="OWP02303.1"/>
    <property type="molecule type" value="Genomic_DNA"/>
</dbReference>
<name>A0A218Z459_9HELO</name>
<accession>A0A218Z459</accession>
<evidence type="ECO:0000256" key="2">
    <source>
        <dbReference type="SAM" id="MobiDB-lite"/>
    </source>
</evidence>
<feature type="region of interest" description="Disordered" evidence="2">
    <location>
        <begin position="635"/>
        <end position="657"/>
    </location>
</feature>
<proteinExistence type="predicted"/>
<evidence type="ECO:0000313" key="4">
    <source>
        <dbReference type="Proteomes" id="UP000242519"/>
    </source>
</evidence>
<keyword evidence="4" id="KW-1185">Reference proteome</keyword>
<organism evidence="3 4">
    <name type="scientific">Diplocarpon coronariae</name>
    <dbReference type="NCBI Taxonomy" id="2795749"/>
    <lineage>
        <taxon>Eukaryota</taxon>
        <taxon>Fungi</taxon>
        <taxon>Dikarya</taxon>
        <taxon>Ascomycota</taxon>
        <taxon>Pezizomycotina</taxon>
        <taxon>Leotiomycetes</taxon>
        <taxon>Helotiales</taxon>
        <taxon>Drepanopezizaceae</taxon>
        <taxon>Diplocarpon</taxon>
    </lineage>
</organism>
<feature type="region of interest" description="Disordered" evidence="2">
    <location>
        <begin position="441"/>
        <end position="472"/>
    </location>
</feature>
<evidence type="ECO:0000313" key="3">
    <source>
        <dbReference type="EMBL" id="OWP02303.1"/>
    </source>
</evidence>
<feature type="coiled-coil region" evidence="1">
    <location>
        <begin position="774"/>
        <end position="801"/>
    </location>
</feature>
<sequence>MAGTPKWTVEQKEACYAAKDRGLSNAQVALELNSMFPRCGKFFDESAVKYALGLRVKGSTTGNGSGRTTTPSMTPVTSMSHPSSAIPKLSRLATNTLACNPTAGMDRKYSLLQQVSAPKASQNPSMPVLNSAPNAKSANMTARSRRAKDIGITAVAQRVPACANQLQSLLVEDWSPPLAEFEPIGQQQVGLNTAPNPVYIQAPQDNDSSHAQADFKHMHQQRVGLSTAPHLTYKEAPENNGLFYPPPDINQMCGYQQQQYRRAHFPLIPRYLPRNAPNAGLLGTDLAGSHSVEGFAKSIFEPQLPRSMPWNKPGTSANWDYNQLAGDMQEGLFPNAQVSVQGIYAAPSYSNPRDGTTFQPTSLSLSDQRQSISRGGSFQKYGLGTFPYPNSGPISGPPVGVYAAKSRYPPHGQRASRVTMGPVYGQRSDFGRTSLLLSPARQTHFPRPAGPSDPLSTPRTGNPADISLSPPNMLRCTNAVSKKGDPIADLTGNHASEEVHTTDPLKNATDKSNLKIDAFLEYKDYTIPAIPILGPSVPNSGRQLLPEQSSFPESAPPTLELTRPIDTASRTPPASTSRHIPPVNLHQPDLLQIEPLAQAVSADISAAVFASGKRPSSAPAHHTAVKEPLNKLLMKRKGDERQIQTSGATESPAKKKRIADDLEAKSHEAKGELLLRQAGSDLQSSGQDVLPSEMPEFDDSMLKGFESAREVPALVYSPSDAILAQHYNSEIYKGLVVWRDLSVKCEERSYIPCGPSLDKGGHELAEAVADGTFRELIGRKLAEHEAEMKKIREDEAQAYRHRMDGTKTWPDFGYFGPARYASPDTYRNLFR</sequence>
<gene>
    <name evidence="3" type="ORF">B2J93_1265</name>
</gene>
<feature type="compositionally biased region" description="Polar residues" evidence="2">
    <location>
        <begin position="540"/>
        <end position="552"/>
    </location>
</feature>
<dbReference type="Proteomes" id="UP000242519">
    <property type="component" value="Unassembled WGS sequence"/>
</dbReference>
<evidence type="ECO:0000256" key="1">
    <source>
        <dbReference type="SAM" id="Coils"/>
    </source>
</evidence>
<feature type="region of interest" description="Disordered" evidence="2">
    <location>
        <begin position="57"/>
        <end position="85"/>
    </location>
</feature>
<comment type="caution">
    <text evidence="3">The sequence shown here is derived from an EMBL/GenBank/DDBJ whole genome shotgun (WGS) entry which is preliminary data.</text>
</comment>
<reference evidence="3 4" key="1">
    <citation type="submission" date="2017-04" db="EMBL/GenBank/DDBJ databases">
        <title>Draft genome sequence of Marssonina coronaria NL1: causal agent of apple blotch.</title>
        <authorList>
            <person name="Cheng Q."/>
        </authorList>
    </citation>
    <scope>NUCLEOTIDE SEQUENCE [LARGE SCALE GENOMIC DNA]</scope>
    <source>
        <strain evidence="3 4">NL1</strain>
    </source>
</reference>
<dbReference type="InParanoid" id="A0A218Z459"/>
<keyword evidence="1" id="KW-0175">Coiled coil</keyword>
<feature type="compositionally biased region" description="Polar residues" evidence="2">
    <location>
        <begin position="568"/>
        <end position="578"/>
    </location>
</feature>
<protein>
    <submittedName>
        <fullName evidence="3">Uncharacterized protein</fullName>
    </submittedName>
</protein>